<evidence type="ECO:0000256" key="1">
    <source>
        <dbReference type="SAM" id="Coils"/>
    </source>
</evidence>
<dbReference type="Pfam" id="PF18977">
    <property type="entry name" value="DUF5713"/>
    <property type="match status" value="1"/>
</dbReference>
<keyword evidence="3" id="KW-1185">Reference proteome</keyword>
<evidence type="ECO:0000313" key="3">
    <source>
        <dbReference type="Proteomes" id="UP000004870"/>
    </source>
</evidence>
<dbReference type="STRING" id="2718.CHUV0807_0991"/>
<accession>C8NC61</accession>
<gene>
    <name evidence="2" type="ORF">HMPREF0198_2089</name>
</gene>
<evidence type="ECO:0000313" key="2">
    <source>
        <dbReference type="EMBL" id="EEV87823.1"/>
    </source>
</evidence>
<proteinExistence type="predicted"/>
<sequence>MSAFDADYQPLYEMYDDEYFPNFLVDKIKAEIDKVETVLTAGETNTAVIQSHLDTMTRAINDLESEFDENDSEIETVARDSIAEAVDYLLQKYRIAIDLEEALREREW</sequence>
<dbReference type="EMBL" id="ACKY01000113">
    <property type="protein sequence ID" value="EEV87823.1"/>
    <property type="molecule type" value="Genomic_DNA"/>
</dbReference>
<dbReference type="RefSeq" id="WP_004142295.1">
    <property type="nucleotide sequence ID" value="NZ_GG694027.1"/>
</dbReference>
<dbReference type="AlphaFoldDB" id="C8NC61"/>
<dbReference type="InterPro" id="IPR043767">
    <property type="entry name" value="DUF5713"/>
</dbReference>
<dbReference type="GeneID" id="84790025"/>
<comment type="caution">
    <text evidence="2">The sequence shown here is derived from an EMBL/GenBank/DDBJ whole genome shotgun (WGS) entry which is preliminary data.</text>
</comment>
<feature type="coiled-coil region" evidence="1">
    <location>
        <begin position="53"/>
        <end position="80"/>
    </location>
</feature>
<organism evidence="2 3">
    <name type="scientific">Cardiobacterium hominis (strain ATCC 15826 / DSM 8339 / NCTC 10426 / 6573)</name>
    <dbReference type="NCBI Taxonomy" id="638300"/>
    <lineage>
        <taxon>Bacteria</taxon>
        <taxon>Pseudomonadati</taxon>
        <taxon>Pseudomonadota</taxon>
        <taxon>Gammaproteobacteria</taxon>
        <taxon>Cardiobacteriales</taxon>
        <taxon>Cardiobacteriaceae</taxon>
        <taxon>Cardiobacterium</taxon>
    </lineage>
</organism>
<dbReference type="OrthoDB" id="8795357at2"/>
<protein>
    <submittedName>
        <fullName evidence="2">Uncharacterized protein</fullName>
    </submittedName>
</protein>
<dbReference type="Proteomes" id="UP000004870">
    <property type="component" value="Unassembled WGS sequence"/>
</dbReference>
<name>C8NC61_CARH6</name>
<dbReference type="HOGENOM" id="CLU_141672_0_0_6"/>
<keyword evidence="1" id="KW-0175">Coiled coil</keyword>
<reference evidence="2 3" key="1">
    <citation type="submission" date="2009-08" db="EMBL/GenBank/DDBJ databases">
        <authorList>
            <person name="Qin X."/>
            <person name="Bachman B."/>
            <person name="Battles P."/>
            <person name="Bell A."/>
            <person name="Bess C."/>
            <person name="Bickham C."/>
            <person name="Chaboub L."/>
            <person name="Chen D."/>
            <person name="Coyle M."/>
            <person name="Deiros D.R."/>
            <person name="Dinh H."/>
            <person name="Forbes L."/>
            <person name="Fowler G."/>
            <person name="Francisco L."/>
            <person name="Fu Q."/>
            <person name="Gubbala S."/>
            <person name="Hale W."/>
            <person name="Han Y."/>
            <person name="Hemphill L."/>
            <person name="Highlander S.K."/>
            <person name="Hirani K."/>
            <person name="Hogues M."/>
            <person name="Jackson L."/>
            <person name="Jakkamsetti A."/>
            <person name="Javaid M."/>
            <person name="Jiang H."/>
            <person name="Korchina V."/>
            <person name="Kovar C."/>
            <person name="Lara F."/>
            <person name="Lee S."/>
            <person name="Mata R."/>
            <person name="Mathew T."/>
            <person name="Moen C."/>
            <person name="Morales K."/>
            <person name="Munidasa M."/>
            <person name="Nazareth L."/>
            <person name="Ngo R."/>
            <person name="Nguyen L."/>
            <person name="Okwuonu G."/>
            <person name="Ongeri F."/>
            <person name="Patil S."/>
            <person name="Petrosino J."/>
            <person name="Pham C."/>
            <person name="Pham P."/>
            <person name="Pu L.-L."/>
            <person name="Puazo M."/>
            <person name="Raj R."/>
            <person name="Reid J."/>
            <person name="Rouhana J."/>
            <person name="Saada N."/>
            <person name="Shang Y."/>
            <person name="Simmons D."/>
            <person name="Thornton R."/>
            <person name="Warren J."/>
            <person name="Weissenberger G."/>
            <person name="Zhang J."/>
            <person name="Zhang L."/>
            <person name="Zhou C."/>
            <person name="Zhu D."/>
            <person name="Muzny D."/>
            <person name="Worley K."/>
            <person name="Gibbs R."/>
        </authorList>
    </citation>
    <scope>NUCLEOTIDE SEQUENCE [LARGE SCALE GENOMIC DNA]</scope>
    <source>
        <strain evidence="3">ATCC 15826 / DSM 8339 / NCTC 10426 / 6573</strain>
    </source>
</reference>